<evidence type="ECO:0000256" key="8">
    <source>
        <dbReference type="ARBA" id="ARBA00038871"/>
    </source>
</evidence>
<evidence type="ECO:0000256" key="9">
    <source>
        <dbReference type="RuleBase" id="RU003651"/>
    </source>
</evidence>
<dbReference type="PROSITE" id="PS00674">
    <property type="entry name" value="AAA"/>
    <property type="match status" value="1"/>
</dbReference>
<dbReference type="CDD" id="cd19509">
    <property type="entry name" value="RecA-like_VPS4-like"/>
    <property type="match status" value="1"/>
</dbReference>
<evidence type="ECO:0000256" key="1">
    <source>
        <dbReference type="ARBA" id="ARBA00004496"/>
    </source>
</evidence>
<keyword evidence="3" id="KW-0493">Microtubule</keyword>
<dbReference type="GO" id="GO:0016887">
    <property type="term" value="F:ATP hydrolysis activity"/>
    <property type="evidence" value="ECO:0007669"/>
    <property type="project" value="InterPro"/>
</dbReference>
<sequence>MVLFSILSKPDCIKLFSFQVRWVKNDLLKSVDEKIGAPLLSEILDIQGIRFADVEGVEAAKKALEETVILPALNPALFSGLRQPVQGILLFGPPGNGKTMLARALAAECGSTLFLNVSAAVLTSKWVGEAEKIVRALFQIARNGQPSIIFIDEIDSVLCERTEKETEVSRRLKTEFLIQMDGIRTSDKDRLLVIGATNRPYDLDSAVLRRFPKRILVDLPDDETRSKLIISLLQKNKTNFDLSSSGLRDLVKHTEGYSNSDLVALCREAAMIPIRELSRSELESASESQLRSIRRADFDSALKSVKPSTSLYNKKISPTVNS</sequence>
<keyword evidence="6" id="KW-0413">Isomerase</keyword>
<dbReference type="InterPro" id="IPR003959">
    <property type="entry name" value="ATPase_AAA_core"/>
</dbReference>
<name>A0A3P7QS82_DRAME</name>
<dbReference type="InterPro" id="IPR041569">
    <property type="entry name" value="AAA_lid_3"/>
</dbReference>
<dbReference type="InterPro" id="IPR003960">
    <property type="entry name" value="ATPase_AAA_CS"/>
</dbReference>
<dbReference type="PANTHER" id="PTHR23074">
    <property type="entry name" value="AAA DOMAIN-CONTAINING"/>
    <property type="match status" value="1"/>
</dbReference>
<evidence type="ECO:0000256" key="5">
    <source>
        <dbReference type="ARBA" id="ARBA00022840"/>
    </source>
</evidence>
<comment type="similarity">
    <text evidence="9">Belongs to the AAA ATPase family.</text>
</comment>
<dbReference type="Pfam" id="PF00004">
    <property type="entry name" value="AAA"/>
    <property type="match status" value="1"/>
</dbReference>
<dbReference type="Pfam" id="PF17862">
    <property type="entry name" value="AAA_lid_3"/>
    <property type="match status" value="1"/>
</dbReference>
<dbReference type="Proteomes" id="UP000274756">
    <property type="component" value="Unassembled WGS sequence"/>
</dbReference>
<gene>
    <name evidence="11" type="ORF">DME_LOCUS7500</name>
</gene>
<dbReference type="InterPro" id="IPR027417">
    <property type="entry name" value="P-loop_NTPase"/>
</dbReference>
<dbReference type="Gene3D" id="3.40.50.300">
    <property type="entry name" value="P-loop containing nucleotide triphosphate hydrolases"/>
    <property type="match status" value="1"/>
</dbReference>
<organism evidence="11 12">
    <name type="scientific">Dracunculus medinensis</name>
    <name type="common">Guinea worm</name>
    <dbReference type="NCBI Taxonomy" id="318479"/>
    <lineage>
        <taxon>Eukaryota</taxon>
        <taxon>Metazoa</taxon>
        <taxon>Ecdysozoa</taxon>
        <taxon>Nematoda</taxon>
        <taxon>Chromadorea</taxon>
        <taxon>Rhabditida</taxon>
        <taxon>Spirurina</taxon>
        <taxon>Dracunculoidea</taxon>
        <taxon>Dracunculidae</taxon>
        <taxon>Dracunculus</taxon>
    </lineage>
</organism>
<comment type="catalytic activity">
    <reaction evidence="7">
        <text>n ATP + n H2O + a microtubule = n ADP + n phosphate + (n+1) alpha/beta tubulin heterodimers.</text>
        <dbReference type="EC" id="5.6.1.1"/>
    </reaction>
</comment>
<dbReference type="PANTHER" id="PTHR23074:SF86">
    <property type="entry name" value="SPASTIN"/>
    <property type="match status" value="1"/>
</dbReference>
<proteinExistence type="inferred from homology"/>
<dbReference type="GO" id="GO:0005874">
    <property type="term" value="C:microtubule"/>
    <property type="evidence" value="ECO:0007669"/>
    <property type="project" value="UniProtKB-KW"/>
</dbReference>
<dbReference type="SMART" id="SM00382">
    <property type="entry name" value="AAA"/>
    <property type="match status" value="1"/>
</dbReference>
<reference evidence="11 12" key="1">
    <citation type="submission" date="2018-11" db="EMBL/GenBank/DDBJ databases">
        <authorList>
            <consortium name="Pathogen Informatics"/>
        </authorList>
    </citation>
    <scope>NUCLEOTIDE SEQUENCE [LARGE SCALE GENOMIC DNA]</scope>
</reference>
<dbReference type="SUPFAM" id="SSF52540">
    <property type="entry name" value="P-loop containing nucleoside triphosphate hydrolases"/>
    <property type="match status" value="1"/>
</dbReference>
<keyword evidence="4 9" id="KW-0547">Nucleotide-binding</keyword>
<dbReference type="GO" id="GO:0008568">
    <property type="term" value="F:microtubule severing ATPase activity"/>
    <property type="evidence" value="ECO:0007669"/>
    <property type="project" value="UniProtKB-EC"/>
</dbReference>
<dbReference type="EMBL" id="UYYG01001161">
    <property type="protein sequence ID" value="VDN57527.1"/>
    <property type="molecule type" value="Genomic_DNA"/>
</dbReference>
<dbReference type="FunFam" id="3.40.50.300:FF:001054">
    <property type="entry name" value="ATPase, AAA family, putative"/>
    <property type="match status" value="1"/>
</dbReference>
<dbReference type="Gene3D" id="1.10.8.60">
    <property type="match status" value="1"/>
</dbReference>
<accession>A0A3P7QS82</accession>
<evidence type="ECO:0000256" key="2">
    <source>
        <dbReference type="ARBA" id="ARBA00022490"/>
    </source>
</evidence>
<dbReference type="InterPro" id="IPR050304">
    <property type="entry name" value="MT-severing_AAA_ATPase"/>
</dbReference>
<evidence type="ECO:0000256" key="7">
    <source>
        <dbReference type="ARBA" id="ARBA00036378"/>
    </source>
</evidence>
<keyword evidence="2" id="KW-0963">Cytoplasm</keyword>
<dbReference type="OrthoDB" id="10251136at2759"/>
<keyword evidence="12" id="KW-1185">Reference proteome</keyword>
<evidence type="ECO:0000256" key="6">
    <source>
        <dbReference type="ARBA" id="ARBA00023235"/>
    </source>
</evidence>
<evidence type="ECO:0000313" key="11">
    <source>
        <dbReference type="EMBL" id="VDN57527.1"/>
    </source>
</evidence>
<dbReference type="EC" id="5.6.1.1" evidence="8"/>
<dbReference type="GO" id="GO:0005524">
    <property type="term" value="F:ATP binding"/>
    <property type="evidence" value="ECO:0007669"/>
    <property type="project" value="UniProtKB-KW"/>
</dbReference>
<keyword evidence="5 9" id="KW-0067">ATP-binding</keyword>
<protein>
    <recommendedName>
        <fullName evidence="8">microtubule-severing ATPase</fullName>
        <ecNumber evidence="8">5.6.1.1</ecNumber>
    </recommendedName>
</protein>
<dbReference type="InterPro" id="IPR003593">
    <property type="entry name" value="AAA+_ATPase"/>
</dbReference>
<feature type="domain" description="AAA+ ATPase" evidence="10">
    <location>
        <begin position="84"/>
        <end position="221"/>
    </location>
</feature>
<evidence type="ECO:0000313" key="12">
    <source>
        <dbReference type="Proteomes" id="UP000274756"/>
    </source>
</evidence>
<evidence type="ECO:0000256" key="3">
    <source>
        <dbReference type="ARBA" id="ARBA00022701"/>
    </source>
</evidence>
<evidence type="ECO:0000256" key="4">
    <source>
        <dbReference type="ARBA" id="ARBA00022741"/>
    </source>
</evidence>
<dbReference type="AlphaFoldDB" id="A0A3P7QS82"/>
<dbReference type="STRING" id="318479.A0A3P7QS82"/>
<comment type="subcellular location">
    <subcellularLocation>
        <location evidence="1">Cytoplasm</location>
    </subcellularLocation>
</comment>
<dbReference type="FunFam" id="1.10.8.60:FF:000022">
    <property type="entry name" value="Fidgetin like 1"/>
    <property type="match status" value="1"/>
</dbReference>
<evidence type="ECO:0000259" key="10">
    <source>
        <dbReference type="SMART" id="SM00382"/>
    </source>
</evidence>
<dbReference type="GO" id="GO:0005737">
    <property type="term" value="C:cytoplasm"/>
    <property type="evidence" value="ECO:0007669"/>
    <property type="project" value="UniProtKB-SubCell"/>
</dbReference>